<comment type="subcellular location">
    <subcellularLocation>
        <location evidence="1">Membrane</location>
    </subcellularLocation>
</comment>
<proteinExistence type="predicted"/>
<dbReference type="Proteomes" id="UP000507470">
    <property type="component" value="Unassembled WGS sequence"/>
</dbReference>
<reference evidence="6 7" key="1">
    <citation type="submission" date="2020-06" db="EMBL/GenBank/DDBJ databases">
        <authorList>
            <person name="Li R."/>
            <person name="Bekaert M."/>
        </authorList>
    </citation>
    <scope>NUCLEOTIDE SEQUENCE [LARGE SCALE GENOMIC DNA]</scope>
    <source>
        <strain evidence="7">wild</strain>
    </source>
</reference>
<evidence type="ECO:0000256" key="3">
    <source>
        <dbReference type="ARBA" id="ARBA00022989"/>
    </source>
</evidence>
<evidence type="ECO:0000259" key="5">
    <source>
        <dbReference type="Pfam" id="PF01094"/>
    </source>
</evidence>
<gene>
    <name evidence="6" type="ORF">MCOR_48326</name>
</gene>
<evidence type="ECO:0000256" key="1">
    <source>
        <dbReference type="ARBA" id="ARBA00004370"/>
    </source>
</evidence>
<feature type="domain" description="Receptor ligand binding region" evidence="5">
    <location>
        <begin position="103"/>
        <end position="179"/>
    </location>
</feature>
<organism evidence="6 7">
    <name type="scientific">Mytilus coruscus</name>
    <name type="common">Sea mussel</name>
    <dbReference type="NCBI Taxonomy" id="42192"/>
    <lineage>
        <taxon>Eukaryota</taxon>
        <taxon>Metazoa</taxon>
        <taxon>Spiralia</taxon>
        <taxon>Lophotrochozoa</taxon>
        <taxon>Mollusca</taxon>
        <taxon>Bivalvia</taxon>
        <taxon>Autobranchia</taxon>
        <taxon>Pteriomorphia</taxon>
        <taxon>Mytilida</taxon>
        <taxon>Mytiloidea</taxon>
        <taxon>Mytilidae</taxon>
        <taxon>Mytilinae</taxon>
        <taxon>Mytilus</taxon>
    </lineage>
</organism>
<dbReference type="Gene3D" id="3.40.50.2300">
    <property type="match status" value="1"/>
</dbReference>
<name>A0A6J8E478_MYTCO</name>
<keyword evidence="3" id="KW-1133">Transmembrane helix</keyword>
<evidence type="ECO:0000256" key="2">
    <source>
        <dbReference type="ARBA" id="ARBA00022692"/>
    </source>
</evidence>
<protein>
    <submittedName>
        <fullName evidence="6">E4.6.1.2</fullName>
        <ecNumber evidence="6">4.6.1.2</ecNumber>
    </submittedName>
</protein>
<keyword evidence="6" id="KW-0456">Lyase</keyword>
<dbReference type="AlphaFoldDB" id="A0A6J8E478"/>
<dbReference type="GO" id="GO:0016020">
    <property type="term" value="C:membrane"/>
    <property type="evidence" value="ECO:0007669"/>
    <property type="project" value="UniProtKB-SubCell"/>
</dbReference>
<dbReference type="EC" id="4.6.1.2" evidence="6"/>
<dbReference type="GO" id="GO:0004383">
    <property type="term" value="F:guanylate cyclase activity"/>
    <property type="evidence" value="ECO:0007669"/>
    <property type="project" value="UniProtKB-EC"/>
</dbReference>
<dbReference type="OrthoDB" id="6159671at2759"/>
<dbReference type="Pfam" id="PF01094">
    <property type="entry name" value="ANF_receptor"/>
    <property type="match status" value="1"/>
</dbReference>
<keyword evidence="7" id="KW-1185">Reference proteome</keyword>
<accession>A0A6J8E478</accession>
<dbReference type="SUPFAM" id="SSF53822">
    <property type="entry name" value="Periplasmic binding protein-like I"/>
    <property type="match status" value="1"/>
</dbReference>
<evidence type="ECO:0000313" key="6">
    <source>
        <dbReference type="EMBL" id="CAC5415639.1"/>
    </source>
</evidence>
<keyword evidence="4" id="KW-0472">Membrane</keyword>
<evidence type="ECO:0000256" key="4">
    <source>
        <dbReference type="ARBA" id="ARBA00023136"/>
    </source>
</evidence>
<sequence length="183" mass="20409">MRATESHSPYEFAETHVESVQTFETQRSTVLCNTNQTNAENEYANSPKGYPNVTNVGEIYSKITTDNSTINANFATMEKERLKISFLSSVSIGQGMGKFYAGAYYRAIEDIRRNSSILPNYTIETHFQDTANNYLKALNDMTHLYVKGTIGFIGPEGICSHAAIMAASWNLPMLGYVSTLFDI</sequence>
<dbReference type="InterPro" id="IPR001828">
    <property type="entry name" value="ANF_lig-bd_rcpt"/>
</dbReference>
<keyword evidence="2" id="KW-0812">Transmembrane</keyword>
<dbReference type="EMBL" id="CACVKT020008451">
    <property type="protein sequence ID" value="CAC5415639.1"/>
    <property type="molecule type" value="Genomic_DNA"/>
</dbReference>
<evidence type="ECO:0000313" key="7">
    <source>
        <dbReference type="Proteomes" id="UP000507470"/>
    </source>
</evidence>
<dbReference type="InterPro" id="IPR028082">
    <property type="entry name" value="Peripla_BP_I"/>
</dbReference>